<dbReference type="GeneID" id="101862749"/>
<keyword evidence="9" id="KW-0968">Cytoplasmic vesicle</keyword>
<accession>A0ABM0K093</accession>
<evidence type="ECO:0000259" key="12">
    <source>
        <dbReference type="PROSITE" id="PS50086"/>
    </source>
</evidence>
<organism evidence="13 14">
    <name type="scientific">Aplysia californica</name>
    <name type="common">California sea hare</name>
    <dbReference type="NCBI Taxonomy" id="6500"/>
    <lineage>
        <taxon>Eukaryota</taxon>
        <taxon>Metazoa</taxon>
        <taxon>Spiralia</taxon>
        <taxon>Lophotrochozoa</taxon>
        <taxon>Mollusca</taxon>
        <taxon>Gastropoda</taxon>
        <taxon>Heterobranchia</taxon>
        <taxon>Euthyneura</taxon>
        <taxon>Tectipleura</taxon>
        <taxon>Aplysiida</taxon>
        <taxon>Aplysioidea</taxon>
        <taxon>Aplysiidae</taxon>
        <taxon>Aplysia</taxon>
    </lineage>
</organism>
<evidence type="ECO:0000256" key="4">
    <source>
        <dbReference type="ARBA" id="ARBA00015455"/>
    </source>
</evidence>
<evidence type="ECO:0000256" key="10">
    <source>
        <dbReference type="ARBA" id="ARBA00046045"/>
    </source>
</evidence>
<evidence type="ECO:0000256" key="2">
    <source>
        <dbReference type="ARBA" id="ARBA00004541"/>
    </source>
</evidence>
<dbReference type="InterPro" id="IPR043039">
    <property type="entry name" value="TBC1D7_dom2"/>
</dbReference>
<evidence type="ECO:0000256" key="8">
    <source>
        <dbReference type="ARBA" id="ARBA00023228"/>
    </source>
</evidence>
<evidence type="ECO:0000313" key="13">
    <source>
        <dbReference type="Proteomes" id="UP000694888"/>
    </source>
</evidence>
<evidence type="ECO:0000256" key="1">
    <source>
        <dbReference type="ARBA" id="ARBA00004514"/>
    </source>
</evidence>
<dbReference type="RefSeq" id="XP_005105702.1">
    <property type="nucleotide sequence ID" value="XM_005105645.3"/>
</dbReference>
<dbReference type="PANTHER" id="PTHR13530:SF3">
    <property type="entry name" value="TBC1 DOMAIN FAMILY MEMBER 7"/>
    <property type="match status" value="1"/>
</dbReference>
<dbReference type="PROSITE" id="PS50086">
    <property type="entry name" value="TBC_RABGAP"/>
    <property type="match status" value="1"/>
</dbReference>
<evidence type="ECO:0000256" key="5">
    <source>
        <dbReference type="ARBA" id="ARBA00022468"/>
    </source>
</evidence>
<protein>
    <recommendedName>
        <fullName evidence="4">TBC1 domain family member 7</fullName>
    </recommendedName>
</protein>
<dbReference type="InterPro" id="IPR000195">
    <property type="entry name" value="Rab-GAP-TBC_dom"/>
</dbReference>
<dbReference type="InterPro" id="IPR039842">
    <property type="entry name" value="TBC1D7"/>
</dbReference>
<dbReference type="InterPro" id="IPR035969">
    <property type="entry name" value="Rab-GAP_TBC_sf"/>
</dbReference>
<keyword evidence="8" id="KW-0458">Lysosome</keyword>
<evidence type="ECO:0000256" key="11">
    <source>
        <dbReference type="SAM" id="MobiDB-lite"/>
    </source>
</evidence>
<evidence type="ECO:0000256" key="9">
    <source>
        <dbReference type="ARBA" id="ARBA00023329"/>
    </source>
</evidence>
<keyword evidence="7" id="KW-0472">Membrane</keyword>
<dbReference type="PANTHER" id="PTHR13530">
    <property type="entry name" value="TBC1 DOMAIN FAMILY MEMBER 7"/>
    <property type="match status" value="1"/>
</dbReference>
<sequence length="360" mass="40888">MDQNQERNFRTHYYEKVRFFPTVEEKKSVESLLKEQPIQKEKLGQFCLRFGIPAVYRTYVWKLLLGVLPLNRSTEKYVWGHREEQVKELERAAVLVRPQCLDETLEQKILRMKLIEDGALPIQDKFLEQDPTNQYFVSIAQAVSGLTSSESEADLFWISTRFFRHISSNIYSSLPQFPELTLQCLQKEDVDHRLHQHLCDLRMLEAPLLSFWFHTCFASVLPESALERIWDRVISGSAQILVYVAVSILLTLRRPLLALTTSDDMLTYLKHIPEDCGDRIVNEALELLHKNSSQTAGKPDSPAGEDSGRSSGNKPGGGKPRQGSQDTSTPSDKVVRSLVESKSVTIEIARKSPNAGDKAG</sequence>
<proteinExistence type="predicted"/>
<dbReference type="Pfam" id="PF00566">
    <property type="entry name" value="RabGAP-TBC"/>
    <property type="match status" value="1"/>
</dbReference>
<feature type="region of interest" description="Disordered" evidence="11">
    <location>
        <begin position="291"/>
        <end position="339"/>
    </location>
</feature>
<name>A0ABM0K093_APLCA</name>
<evidence type="ECO:0000256" key="7">
    <source>
        <dbReference type="ARBA" id="ARBA00023136"/>
    </source>
</evidence>
<dbReference type="SMART" id="SM00164">
    <property type="entry name" value="TBC"/>
    <property type="match status" value="1"/>
</dbReference>
<comment type="subcellular location">
    <subcellularLocation>
        <location evidence="1">Cytoplasm</location>
        <location evidence="1">Cytosol</location>
    </subcellularLocation>
    <subcellularLocation>
        <location evidence="2">Cytoplasmic vesicle</location>
    </subcellularLocation>
    <subcellularLocation>
        <location evidence="3">Lysosome membrane</location>
    </subcellularLocation>
</comment>
<comment type="function">
    <text evidence="10">Non-catalytic component of the TSC-TBC complex, a multiprotein complex that acts as a negative regulator of the canonical mTORC1 complex, an evolutionarily conserved central nutrient sensor that stimulates anabolic reactions and macromolecule biosynthesis to promote cellular biomass generation and growth. The TSC-TBC complex acts as a GTPase-activating protein (GAP) for the small GTPase RHEB, a direct activator of the protein kinase activity of mTORC1. In absence of nutrients, the TSC-TBC complex inhibits mTORC1, thereby preventing phosphorylation of ribosomal protein S6 kinase (RPS6KB1 and RPS6KB2) and EIF4EBP1 (4E-BP1) by the mTORC1 signaling. The TSC-TBC complex is inactivated in response to nutrients, relieving inhibition of mTORC1.</text>
</comment>
<reference evidence="14" key="1">
    <citation type="submission" date="2025-08" db="UniProtKB">
        <authorList>
            <consortium name="RefSeq"/>
        </authorList>
    </citation>
    <scope>IDENTIFICATION</scope>
</reference>
<feature type="compositionally biased region" description="Polar residues" evidence="11">
    <location>
        <begin position="322"/>
        <end position="331"/>
    </location>
</feature>
<dbReference type="Gene3D" id="1.10.472.80">
    <property type="entry name" value="Ypt/Rab-GAP domain of gyp1p, domain 3"/>
    <property type="match status" value="1"/>
</dbReference>
<dbReference type="SUPFAM" id="SSF47923">
    <property type="entry name" value="Ypt/Rab-GAP domain of gyp1p"/>
    <property type="match status" value="2"/>
</dbReference>
<keyword evidence="6" id="KW-0963">Cytoplasm</keyword>
<feature type="domain" description="Rab-GAP TBC" evidence="12">
    <location>
        <begin position="51"/>
        <end position="237"/>
    </location>
</feature>
<dbReference type="Proteomes" id="UP000694888">
    <property type="component" value="Unplaced"/>
</dbReference>
<gene>
    <name evidence="14" type="primary">LOC101862749</name>
</gene>
<keyword evidence="13" id="KW-1185">Reference proteome</keyword>
<dbReference type="Gene3D" id="1.10.10.750">
    <property type="entry name" value="Ypt/Rab-GAP domain of gyp1p, domain 1"/>
    <property type="match status" value="1"/>
</dbReference>
<evidence type="ECO:0000313" key="14">
    <source>
        <dbReference type="RefSeq" id="XP_005105702.1"/>
    </source>
</evidence>
<evidence type="ECO:0000256" key="3">
    <source>
        <dbReference type="ARBA" id="ARBA00004656"/>
    </source>
</evidence>
<evidence type="ECO:0000256" key="6">
    <source>
        <dbReference type="ARBA" id="ARBA00022490"/>
    </source>
</evidence>
<keyword evidence="5" id="KW-0343">GTPase activation</keyword>
<dbReference type="Gene3D" id="1.10.8.680">
    <property type="entry name" value="Ypt/Rab-GAP domain of gyp1p, domain 2"/>
    <property type="match status" value="1"/>
</dbReference>